<dbReference type="Gene3D" id="3.90.550.10">
    <property type="entry name" value="Spore Coat Polysaccharide Biosynthesis Protein SpsA, Chain A"/>
    <property type="match status" value="2"/>
</dbReference>
<proteinExistence type="predicted"/>
<dbReference type="SUPFAM" id="SSF53448">
    <property type="entry name" value="Nucleotide-diphospho-sugar transferases"/>
    <property type="match status" value="2"/>
</dbReference>
<accession>X0VIH3</accession>
<name>X0VIH3_9ZZZZ</name>
<dbReference type="AlphaFoldDB" id="X0VIH3"/>
<dbReference type="EMBL" id="BARS01027685">
    <property type="protein sequence ID" value="GAG00366.1"/>
    <property type="molecule type" value="Genomic_DNA"/>
</dbReference>
<comment type="caution">
    <text evidence="1">The sequence shown here is derived from an EMBL/GenBank/DDBJ whole genome shotgun (WGS) entry which is preliminary data.</text>
</comment>
<gene>
    <name evidence="1" type="ORF">S01H1_43454</name>
</gene>
<organism evidence="1">
    <name type="scientific">marine sediment metagenome</name>
    <dbReference type="NCBI Taxonomy" id="412755"/>
    <lineage>
        <taxon>unclassified sequences</taxon>
        <taxon>metagenomes</taxon>
        <taxon>ecological metagenomes</taxon>
    </lineage>
</organism>
<dbReference type="InterPro" id="IPR029044">
    <property type="entry name" value="Nucleotide-diphossugar_trans"/>
</dbReference>
<reference evidence="1" key="1">
    <citation type="journal article" date="2014" name="Front. Microbiol.">
        <title>High frequency of phylogenetically diverse reductive dehalogenase-homologous genes in deep subseafloor sedimentary metagenomes.</title>
        <authorList>
            <person name="Kawai M."/>
            <person name="Futagami T."/>
            <person name="Toyoda A."/>
            <person name="Takaki Y."/>
            <person name="Nishi S."/>
            <person name="Hori S."/>
            <person name="Arai W."/>
            <person name="Tsubouchi T."/>
            <person name="Morono Y."/>
            <person name="Uchiyama I."/>
            <person name="Ito T."/>
            <person name="Fujiyama A."/>
            <person name="Inagaki F."/>
            <person name="Takami H."/>
        </authorList>
    </citation>
    <scope>NUCLEOTIDE SEQUENCE</scope>
    <source>
        <strain evidence="1">Expedition CK06-06</strain>
    </source>
</reference>
<sequence>IVDLLEKPGTVESRLMGTGTYLLHPDVFKHLSSAYAGGPDHGPRDWTSWIGELARSGEKILPFYLEGGYVNINSRDDLNHANFLLRDRGFDERRTSLIYFIEEQEEAAAEPMERFAAQAGIDEIIAVTRRPSAVLDRAAERHAVTLLIAPEPDLGMAEFLKLGLDKASGDILLIAPSDDTFAPRDVSKLLVYLRDSDMVVGTRTTRQMIEQGANMRGIVRAAHMILAMLLQLLWWRFDCRLTDVGCIYRGMWRSTYRTIRDNLTA</sequence>
<feature type="non-terminal residue" evidence="1">
    <location>
        <position position="265"/>
    </location>
</feature>
<evidence type="ECO:0000313" key="1">
    <source>
        <dbReference type="EMBL" id="GAG00366.1"/>
    </source>
</evidence>
<protein>
    <submittedName>
        <fullName evidence="1">Uncharacterized protein</fullName>
    </submittedName>
</protein>
<feature type="non-terminal residue" evidence="1">
    <location>
        <position position="1"/>
    </location>
</feature>